<gene>
    <name evidence="1" type="ORF">AW736_20755</name>
</gene>
<accession>A0A178IFG5</accession>
<dbReference type="EMBL" id="LRRQ01000159">
    <property type="protein sequence ID" value="OAM87766.1"/>
    <property type="molecule type" value="Genomic_DNA"/>
</dbReference>
<protein>
    <submittedName>
        <fullName evidence="1">Uncharacterized protein</fullName>
    </submittedName>
</protein>
<dbReference type="Proteomes" id="UP000078486">
    <property type="component" value="Unassembled WGS sequence"/>
</dbReference>
<dbReference type="AlphaFoldDB" id="A0A178IFG5"/>
<comment type="caution">
    <text evidence="1">The sequence shown here is derived from an EMBL/GenBank/DDBJ whole genome shotgun (WGS) entry which is preliminary data.</text>
</comment>
<sequence length="219" mass="25476">MIDLNIEEHNDGQAEVTLSMKQDLALHDEINRNVRAFCARNFDEYYESIKKVSNGELSIKQTGYMKMRHSLRQGKAIRRPELLTDYGLAEAYWMFTSKIGHMNTHFTGFVPGESFYRLKEILDSGELDATPDPFPADRNCCGCMTQSTAFSWGGSTPHTEFKNQGKLLIADIRYMIKTNMEHIAYPICIRVYWSENLGRWIPWFCFEYNTVARYCNMVF</sequence>
<reference evidence="1 2" key="1">
    <citation type="submission" date="2016-01" db="EMBL/GenBank/DDBJ databases">
        <title>High potential of lignocellulose degradation of a new Verrucomicrobia species.</title>
        <authorList>
            <person name="Wang Y."/>
            <person name="Shi Y."/>
            <person name="Qiu Z."/>
            <person name="Liu S."/>
            <person name="Yang H."/>
        </authorList>
    </citation>
    <scope>NUCLEOTIDE SEQUENCE [LARGE SCALE GENOMIC DNA]</scope>
    <source>
        <strain evidence="1 2">TSB47</strain>
    </source>
</reference>
<keyword evidence="2" id="KW-1185">Reference proteome</keyword>
<evidence type="ECO:0000313" key="1">
    <source>
        <dbReference type="EMBL" id="OAM87766.1"/>
    </source>
</evidence>
<proteinExistence type="predicted"/>
<name>A0A178IFG5_9BACT</name>
<organism evidence="1 2">
    <name type="scientific">Termitidicoccus mucosus</name>
    <dbReference type="NCBI Taxonomy" id="1184151"/>
    <lineage>
        <taxon>Bacteria</taxon>
        <taxon>Pseudomonadati</taxon>
        <taxon>Verrucomicrobiota</taxon>
        <taxon>Opitutia</taxon>
        <taxon>Opitutales</taxon>
        <taxon>Opitutaceae</taxon>
        <taxon>Termitidicoccus</taxon>
    </lineage>
</organism>
<evidence type="ECO:0000313" key="2">
    <source>
        <dbReference type="Proteomes" id="UP000078486"/>
    </source>
</evidence>